<dbReference type="PANTHER" id="PTHR33169">
    <property type="entry name" value="PADR-FAMILY TRANSCRIPTIONAL REGULATOR"/>
    <property type="match status" value="1"/>
</dbReference>
<dbReference type="InterPro" id="IPR036388">
    <property type="entry name" value="WH-like_DNA-bd_sf"/>
</dbReference>
<dbReference type="Gene3D" id="1.10.10.10">
    <property type="entry name" value="Winged helix-like DNA-binding domain superfamily/Winged helix DNA-binding domain"/>
    <property type="match status" value="1"/>
</dbReference>
<evidence type="ECO:0000259" key="1">
    <source>
        <dbReference type="Pfam" id="PF03551"/>
    </source>
</evidence>
<protein>
    <recommendedName>
        <fullName evidence="1">Transcription regulator PadR N-terminal domain-containing protein</fullName>
    </recommendedName>
</protein>
<gene>
    <name evidence="2" type="ORF">AVDCRST_MAG14-2793</name>
</gene>
<organism evidence="2">
    <name type="scientific">uncultured Rubrobacteraceae bacterium</name>
    <dbReference type="NCBI Taxonomy" id="349277"/>
    <lineage>
        <taxon>Bacteria</taxon>
        <taxon>Bacillati</taxon>
        <taxon>Actinomycetota</taxon>
        <taxon>Rubrobacteria</taxon>
        <taxon>Rubrobacterales</taxon>
        <taxon>Rubrobacteraceae</taxon>
        <taxon>environmental samples</taxon>
    </lineage>
</organism>
<reference evidence="2" key="1">
    <citation type="submission" date="2020-02" db="EMBL/GenBank/DDBJ databases">
        <authorList>
            <person name="Meier V. D."/>
        </authorList>
    </citation>
    <scope>NUCLEOTIDE SEQUENCE</scope>
    <source>
        <strain evidence="2">AVDCRST_MAG14</strain>
    </source>
</reference>
<sequence>MPVVERAGEPGGMRAARHRSAVLRMDDGLLETPSTAWLVPFLLLDLRESDAYGHELRWRMSDHGFHERRPGTVYWILRQIEGEGMVFCDRDGDGYETSERRYSITEAGESYLEFWAESLVRYREEIDLFSEVYERTGGGGHK</sequence>
<evidence type="ECO:0000313" key="2">
    <source>
        <dbReference type="EMBL" id="CAA9463146.1"/>
    </source>
</evidence>
<dbReference type="Pfam" id="PF03551">
    <property type="entry name" value="PadR"/>
    <property type="match status" value="1"/>
</dbReference>
<dbReference type="InterPro" id="IPR052509">
    <property type="entry name" value="Metal_resp_DNA-bind_regulator"/>
</dbReference>
<feature type="domain" description="Transcription regulator PadR N-terminal" evidence="1">
    <location>
        <begin position="43"/>
        <end position="113"/>
    </location>
</feature>
<dbReference type="AlphaFoldDB" id="A0A6J4R6S6"/>
<dbReference type="InterPro" id="IPR036390">
    <property type="entry name" value="WH_DNA-bd_sf"/>
</dbReference>
<dbReference type="InterPro" id="IPR005149">
    <property type="entry name" value="Tscrpt_reg_PadR_N"/>
</dbReference>
<name>A0A6J4R6S6_9ACTN</name>
<dbReference type="PANTHER" id="PTHR33169:SF14">
    <property type="entry name" value="TRANSCRIPTIONAL REGULATOR RV3488"/>
    <property type="match status" value="1"/>
</dbReference>
<dbReference type="SUPFAM" id="SSF46785">
    <property type="entry name" value="Winged helix' DNA-binding domain"/>
    <property type="match status" value="1"/>
</dbReference>
<accession>A0A6J4R6S6</accession>
<proteinExistence type="predicted"/>
<dbReference type="EMBL" id="CADCVG010000116">
    <property type="protein sequence ID" value="CAA9463146.1"/>
    <property type="molecule type" value="Genomic_DNA"/>
</dbReference>